<dbReference type="STRING" id="1416801.SAMN05192553_101462"/>
<dbReference type="GO" id="GO:0008233">
    <property type="term" value="F:peptidase activity"/>
    <property type="evidence" value="ECO:0007669"/>
    <property type="project" value="UniProtKB-KW"/>
</dbReference>
<dbReference type="InterPro" id="IPR022118">
    <property type="entry name" value="Peptidase_C70_AvrRpt2"/>
</dbReference>
<accession>A0A1H6U0L9</accession>
<gene>
    <name evidence="1" type="ORF">SAMN05192553_101462</name>
</gene>
<keyword evidence="1" id="KW-0378">Hydrolase</keyword>
<dbReference type="GO" id="GO:0006508">
    <property type="term" value="P:proteolysis"/>
    <property type="evidence" value="ECO:0007669"/>
    <property type="project" value="UniProtKB-KW"/>
</dbReference>
<dbReference type="EMBL" id="FNZH01000001">
    <property type="protein sequence ID" value="SEI83077.1"/>
    <property type="molecule type" value="Genomic_DNA"/>
</dbReference>
<evidence type="ECO:0000313" key="2">
    <source>
        <dbReference type="Proteomes" id="UP000199403"/>
    </source>
</evidence>
<dbReference type="RefSeq" id="WP_092168900.1">
    <property type="nucleotide sequence ID" value="NZ_FNZH01000001.1"/>
</dbReference>
<keyword evidence="1" id="KW-0645">Protease</keyword>
<dbReference type="AlphaFoldDB" id="A0A1H6U0L9"/>
<dbReference type="Proteomes" id="UP000199403">
    <property type="component" value="Unassembled WGS sequence"/>
</dbReference>
<evidence type="ECO:0000313" key="1">
    <source>
        <dbReference type="EMBL" id="SEI83077.1"/>
    </source>
</evidence>
<reference evidence="2" key="1">
    <citation type="submission" date="2016-10" db="EMBL/GenBank/DDBJ databases">
        <authorList>
            <person name="Varghese N."/>
            <person name="Submissions S."/>
        </authorList>
    </citation>
    <scope>NUCLEOTIDE SEQUENCE [LARGE SCALE GENOMIC DNA]</scope>
    <source>
        <strain evidence="2">IBRC-M 10761</strain>
    </source>
</reference>
<name>A0A1H6U0L9_9BACT</name>
<organism evidence="1 2">
    <name type="scientific">Cyclobacterium xiamenense</name>
    <dbReference type="NCBI Taxonomy" id="1297121"/>
    <lineage>
        <taxon>Bacteria</taxon>
        <taxon>Pseudomonadati</taxon>
        <taxon>Bacteroidota</taxon>
        <taxon>Cytophagia</taxon>
        <taxon>Cytophagales</taxon>
        <taxon>Cyclobacteriaceae</taxon>
        <taxon>Cyclobacterium</taxon>
    </lineage>
</organism>
<protein>
    <submittedName>
        <fullName evidence="1">Papain-like cysteine protease AvrRpt2</fullName>
    </submittedName>
</protein>
<dbReference type="OrthoDB" id="5148996at2"/>
<keyword evidence="2" id="KW-1185">Reference proteome</keyword>
<dbReference type="Pfam" id="PF12385">
    <property type="entry name" value="Peptidase_C70"/>
    <property type="match status" value="1"/>
</dbReference>
<proteinExistence type="predicted"/>
<sequence length="151" mass="17384">MAAIRLDFDMELQRESRLCWAAVSVAIARYYEQPAVPEQIAFAKNVWGRRYNRFFEPDKALAILGNLGDKLDRALRLQEIRMELAQARPIVACMKHFVGWHLVVIYGIDEAGMLSVADSQVGSSQCMLPVFTNEYRLYHSWTHTYKTKKNG</sequence>